<reference evidence="1" key="1">
    <citation type="journal article" date="2014" name="Front. Microbiol.">
        <title>High frequency of phylogenetically diverse reductive dehalogenase-homologous genes in deep subseafloor sedimentary metagenomes.</title>
        <authorList>
            <person name="Kawai M."/>
            <person name="Futagami T."/>
            <person name="Toyoda A."/>
            <person name="Takaki Y."/>
            <person name="Nishi S."/>
            <person name="Hori S."/>
            <person name="Arai W."/>
            <person name="Tsubouchi T."/>
            <person name="Morono Y."/>
            <person name="Uchiyama I."/>
            <person name="Ito T."/>
            <person name="Fujiyama A."/>
            <person name="Inagaki F."/>
            <person name="Takami H."/>
        </authorList>
    </citation>
    <scope>NUCLEOTIDE SEQUENCE</scope>
    <source>
        <strain evidence="1">Expedition CK06-06</strain>
    </source>
</reference>
<feature type="non-terminal residue" evidence="1">
    <location>
        <position position="84"/>
    </location>
</feature>
<proteinExistence type="predicted"/>
<protein>
    <submittedName>
        <fullName evidence="1">Uncharacterized protein</fullName>
    </submittedName>
</protein>
<accession>X0W6Y6</accession>
<sequence length="84" mass="9878">MKKNKRQLRTRPFGDLEIEEKFDRLFERGFTREEAEVRLNHPYKALILPGKIIELWKKAKSSTKGLDEVYAQLGGFDLQTDPEI</sequence>
<dbReference type="AlphaFoldDB" id="X0W6Y6"/>
<dbReference type="EMBL" id="BARS01037460">
    <property type="protein sequence ID" value="GAG26350.1"/>
    <property type="molecule type" value="Genomic_DNA"/>
</dbReference>
<comment type="caution">
    <text evidence="1">The sequence shown here is derived from an EMBL/GenBank/DDBJ whole genome shotgun (WGS) entry which is preliminary data.</text>
</comment>
<gene>
    <name evidence="1" type="ORF">S01H1_57441</name>
</gene>
<name>X0W6Y6_9ZZZZ</name>
<evidence type="ECO:0000313" key="1">
    <source>
        <dbReference type="EMBL" id="GAG26350.1"/>
    </source>
</evidence>
<organism evidence="1">
    <name type="scientific">marine sediment metagenome</name>
    <dbReference type="NCBI Taxonomy" id="412755"/>
    <lineage>
        <taxon>unclassified sequences</taxon>
        <taxon>metagenomes</taxon>
        <taxon>ecological metagenomes</taxon>
    </lineage>
</organism>